<comment type="caution">
    <text evidence="1">The sequence shown here is derived from an EMBL/GenBank/DDBJ whole genome shotgun (WGS) entry which is preliminary data.</text>
</comment>
<protein>
    <submittedName>
        <fullName evidence="1">Uncharacterized protein</fullName>
    </submittedName>
</protein>
<sequence length="371" mass="41504">MENLFKVDVLPGVGHMEMVEGENELVIHLGHTIDYVGESHNLSKPAIDAQQPEIPETVGKYRIFQHDMVSGEMPYNIDDSDTQAKLAELYRQDKSGELENGHSLVIACSAKLDFDGDILADSPLSSNEQIVMLINGGGFMISDEPPLKWLYLRMSEELGRRVFVPRYSAGINHPFPRALYDIHVAYMYLLDRGFRPEQIVVYGISAGGNLALSCLLLLDMLQMPTVAGCMLLSPYLDLTMSSESWQRNKDKCVLPYVPNTSPRSLPRIYYGPTDMSDNEFASRLACPLLSPLYGNIKCLPPIQIHVGGHEVLLDESVEFVKQVEQANLSHGNGVAPIELLIYPGKNHYSLLRGKTQLDKVYPTMRKFCDTL</sequence>
<accession>A0ACC1LQ71</accession>
<keyword evidence="2" id="KW-1185">Reference proteome</keyword>
<dbReference type="EMBL" id="JANBUP010000163">
    <property type="protein sequence ID" value="KAJ2812742.1"/>
    <property type="molecule type" value="Genomic_DNA"/>
</dbReference>
<organism evidence="1 2">
    <name type="scientific">Coemansia furcata</name>
    <dbReference type="NCBI Taxonomy" id="417177"/>
    <lineage>
        <taxon>Eukaryota</taxon>
        <taxon>Fungi</taxon>
        <taxon>Fungi incertae sedis</taxon>
        <taxon>Zoopagomycota</taxon>
        <taxon>Kickxellomycotina</taxon>
        <taxon>Kickxellomycetes</taxon>
        <taxon>Kickxellales</taxon>
        <taxon>Kickxellaceae</taxon>
        <taxon>Coemansia</taxon>
    </lineage>
</organism>
<reference evidence="1" key="1">
    <citation type="submission" date="2022-07" db="EMBL/GenBank/DDBJ databases">
        <title>Phylogenomic reconstructions and comparative analyses of Kickxellomycotina fungi.</title>
        <authorList>
            <person name="Reynolds N.K."/>
            <person name="Stajich J.E."/>
            <person name="Barry K."/>
            <person name="Grigoriev I.V."/>
            <person name="Crous P."/>
            <person name="Smith M.E."/>
        </authorList>
    </citation>
    <scope>NUCLEOTIDE SEQUENCE</scope>
    <source>
        <strain evidence="1">CBS 102833</strain>
    </source>
</reference>
<gene>
    <name evidence="1" type="ORF">H4S07_001184</name>
</gene>
<name>A0ACC1LQ71_9FUNG</name>
<evidence type="ECO:0000313" key="1">
    <source>
        <dbReference type="EMBL" id="KAJ2812742.1"/>
    </source>
</evidence>
<proteinExistence type="predicted"/>
<evidence type="ECO:0000313" key="2">
    <source>
        <dbReference type="Proteomes" id="UP001140096"/>
    </source>
</evidence>
<dbReference type="Proteomes" id="UP001140096">
    <property type="component" value="Unassembled WGS sequence"/>
</dbReference>